<accession>M0AFA1</accession>
<comment type="caution">
    <text evidence="1">The sequence shown here is derived from an EMBL/GenBank/DDBJ whole genome shotgun (WGS) entry which is preliminary data.</text>
</comment>
<protein>
    <submittedName>
        <fullName evidence="1">Thioesterase</fullName>
    </submittedName>
</protein>
<dbReference type="AlphaFoldDB" id="M0AFA1"/>
<gene>
    <name evidence="1" type="ORF">C481_20816</name>
</gene>
<evidence type="ECO:0000313" key="1">
    <source>
        <dbReference type="EMBL" id="ELY97076.1"/>
    </source>
</evidence>
<dbReference type="CDD" id="cd00586">
    <property type="entry name" value="4HBT"/>
    <property type="match status" value="1"/>
</dbReference>
<dbReference type="STRING" id="29540.C481_20816"/>
<organism evidence="1 2">
    <name type="scientific">Natrialba asiatica (strain ATCC 700177 / DSM 12278 / JCM 9576 / FERM P-10747 / NBRC 102637 / 172P1)</name>
    <dbReference type="NCBI Taxonomy" id="29540"/>
    <lineage>
        <taxon>Archaea</taxon>
        <taxon>Methanobacteriati</taxon>
        <taxon>Methanobacteriota</taxon>
        <taxon>Stenosarchaea group</taxon>
        <taxon>Halobacteria</taxon>
        <taxon>Halobacteriales</taxon>
        <taxon>Natrialbaceae</taxon>
        <taxon>Natrialba</taxon>
    </lineage>
</organism>
<dbReference type="EMBL" id="AOIO01000049">
    <property type="protein sequence ID" value="ELY97076.1"/>
    <property type="molecule type" value="Genomic_DNA"/>
</dbReference>
<dbReference type="InterPro" id="IPR029069">
    <property type="entry name" value="HotDog_dom_sf"/>
</dbReference>
<reference evidence="1 2" key="1">
    <citation type="journal article" date="2014" name="PLoS Genet.">
        <title>Phylogenetically driven sequencing of extremely halophilic archaea reveals strategies for static and dynamic osmo-response.</title>
        <authorList>
            <person name="Becker E.A."/>
            <person name="Seitzer P.M."/>
            <person name="Tritt A."/>
            <person name="Larsen D."/>
            <person name="Krusor M."/>
            <person name="Yao A.I."/>
            <person name="Wu D."/>
            <person name="Madern D."/>
            <person name="Eisen J.A."/>
            <person name="Darling A.E."/>
            <person name="Facciotti M.T."/>
        </authorList>
    </citation>
    <scope>NUCLEOTIDE SEQUENCE [LARGE SCALE GENOMIC DNA]</scope>
    <source>
        <strain evidence="1 2">DSM 12278</strain>
    </source>
</reference>
<sequence length="86" mass="9687">MIIELHLEYKTPIKPDQRVEVAVRIDGLGELSITKAYEIRADGDVAATARTTQVVIDGETSSTVSIPDEWRRWIKENRDSDTDSVD</sequence>
<proteinExistence type="predicted"/>
<dbReference type="SUPFAM" id="SSF54637">
    <property type="entry name" value="Thioesterase/thiol ester dehydrase-isomerase"/>
    <property type="match status" value="1"/>
</dbReference>
<dbReference type="Pfam" id="PF13279">
    <property type="entry name" value="4HBT_2"/>
    <property type="match status" value="1"/>
</dbReference>
<keyword evidence="2" id="KW-1185">Reference proteome</keyword>
<dbReference type="Proteomes" id="UP000011554">
    <property type="component" value="Unassembled WGS sequence"/>
</dbReference>
<dbReference type="PATRIC" id="fig|29540.5.peg.4212"/>
<dbReference type="eggNOG" id="arCOG01137">
    <property type="taxonomic scope" value="Archaea"/>
</dbReference>
<name>M0AFA1_NATA1</name>
<evidence type="ECO:0000313" key="2">
    <source>
        <dbReference type="Proteomes" id="UP000011554"/>
    </source>
</evidence>
<dbReference type="Gene3D" id="3.10.129.10">
    <property type="entry name" value="Hotdog Thioesterase"/>
    <property type="match status" value="1"/>
</dbReference>